<accession>A0ABW9W4M0</accession>
<evidence type="ECO:0000313" key="2">
    <source>
        <dbReference type="Proteomes" id="UP000642144"/>
    </source>
</evidence>
<gene>
    <name evidence="1" type="ORF">GTP69_19545</name>
</gene>
<evidence type="ECO:0008006" key="3">
    <source>
        <dbReference type="Google" id="ProtNLM"/>
    </source>
</evidence>
<dbReference type="RefSeq" id="WP_161056416.1">
    <property type="nucleotide sequence ID" value="NZ_WWCT01000017.1"/>
</dbReference>
<comment type="caution">
    <text evidence="1">The sequence shown here is derived from an EMBL/GenBank/DDBJ whole genome shotgun (WGS) entry which is preliminary data.</text>
</comment>
<organism evidence="1 2">
    <name type="scientific">Duganella levis</name>
    <dbReference type="NCBI Taxonomy" id="2692169"/>
    <lineage>
        <taxon>Bacteria</taxon>
        <taxon>Pseudomonadati</taxon>
        <taxon>Pseudomonadota</taxon>
        <taxon>Betaproteobacteria</taxon>
        <taxon>Burkholderiales</taxon>
        <taxon>Oxalobacteraceae</taxon>
        <taxon>Telluria group</taxon>
        <taxon>Duganella</taxon>
    </lineage>
</organism>
<reference evidence="1 2" key="1">
    <citation type="submission" date="2019-12" db="EMBL/GenBank/DDBJ databases">
        <title>Novel species isolated from a subtropical stream in China.</title>
        <authorList>
            <person name="Lu H."/>
        </authorList>
    </citation>
    <scope>NUCLEOTIDE SEQUENCE [LARGE SCALE GENOMIC DNA]</scope>
    <source>
        <strain evidence="1 2">CY42W</strain>
    </source>
</reference>
<keyword evidence="2" id="KW-1185">Reference proteome</keyword>
<evidence type="ECO:0000313" key="1">
    <source>
        <dbReference type="EMBL" id="MYN28604.1"/>
    </source>
</evidence>
<dbReference type="PROSITE" id="PS51257">
    <property type="entry name" value="PROKAR_LIPOPROTEIN"/>
    <property type="match status" value="1"/>
</dbReference>
<dbReference type="EMBL" id="WWCT01000017">
    <property type="protein sequence ID" value="MYN28604.1"/>
    <property type="molecule type" value="Genomic_DNA"/>
</dbReference>
<name>A0ABW9W4M0_9BURK</name>
<sequence length="101" mass="10523">MKNLILLLSLVISGCATKGNVSDISISESGAHFQGNTYTSKADLAAALVSRRGATIHLVLEKDVTYKQVEMTMGAIQDAGAVLDVGLVGSCKGPLLKQESC</sequence>
<dbReference type="Proteomes" id="UP000642144">
    <property type="component" value="Unassembled WGS sequence"/>
</dbReference>
<protein>
    <recommendedName>
        <fullName evidence="3">Lipoprotein</fullName>
    </recommendedName>
</protein>
<proteinExistence type="predicted"/>